<accession>A0A968KWZ7</accession>
<dbReference type="SUPFAM" id="SSF81345">
    <property type="entry name" value="ABC transporter involved in vitamin B12 uptake, BtuC"/>
    <property type="match status" value="1"/>
</dbReference>
<evidence type="ECO:0000256" key="8">
    <source>
        <dbReference type="SAM" id="Phobius"/>
    </source>
</evidence>
<evidence type="ECO:0000313" key="9">
    <source>
        <dbReference type="EMBL" id="NIZ41325.1"/>
    </source>
</evidence>
<dbReference type="Gene3D" id="1.10.3470.10">
    <property type="entry name" value="ABC transporter involved in vitamin B12 uptake, BtuC"/>
    <property type="match status" value="1"/>
</dbReference>
<dbReference type="AlphaFoldDB" id="A0A968KWZ7"/>
<keyword evidence="4" id="KW-1003">Cell membrane</keyword>
<feature type="transmembrane region" description="Helical" evidence="8">
    <location>
        <begin position="141"/>
        <end position="161"/>
    </location>
</feature>
<feature type="transmembrane region" description="Helical" evidence="8">
    <location>
        <begin position="230"/>
        <end position="259"/>
    </location>
</feature>
<evidence type="ECO:0000256" key="2">
    <source>
        <dbReference type="ARBA" id="ARBA00007935"/>
    </source>
</evidence>
<protein>
    <submittedName>
        <fullName evidence="9">Iron ABC transporter permease</fullName>
    </submittedName>
</protein>
<evidence type="ECO:0000256" key="5">
    <source>
        <dbReference type="ARBA" id="ARBA00022692"/>
    </source>
</evidence>
<keyword evidence="7 8" id="KW-0472">Membrane</keyword>
<evidence type="ECO:0000256" key="1">
    <source>
        <dbReference type="ARBA" id="ARBA00004651"/>
    </source>
</evidence>
<evidence type="ECO:0000313" key="10">
    <source>
        <dbReference type="Proteomes" id="UP000711995"/>
    </source>
</evidence>
<feature type="transmembrane region" description="Helical" evidence="8">
    <location>
        <begin position="6"/>
        <end position="28"/>
    </location>
</feature>
<comment type="caution">
    <text evidence="9">The sequence shown here is derived from an EMBL/GenBank/DDBJ whole genome shotgun (WGS) entry which is preliminary data.</text>
</comment>
<dbReference type="Pfam" id="PF01032">
    <property type="entry name" value="FecCD"/>
    <property type="match status" value="1"/>
</dbReference>
<keyword evidence="6 8" id="KW-1133">Transmembrane helix</keyword>
<dbReference type="GO" id="GO:0033214">
    <property type="term" value="P:siderophore-iron import into cell"/>
    <property type="evidence" value="ECO:0007669"/>
    <property type="project" value="TreeGrafter"/>
</dbReference>
<keyword evidence="3" id="KW-0813">Transport</keyword>
<evidence type="ECO:0000256" key="4">
    <source>
        <dbReference type="ARBA" id="ARBA00022475"/>
    </source>
</evidence>
<keyword evidence="5 8" id="KW-0812">Transmembrane</keyword>
<keyword evidence="10" id="KW-1185">Reference proteome</keyword>
<feature type="transmembrane region" description="Helical" evidence="8">
    <location>
        <begin position="113"/>
        <end position="135"/>
    </location>
</feature>
<dbReference type="EMBL" id="JAATLJ010000002">
    <property type="protein sequence ID" value="NIZ41325.1"/>
    <property type="molecule type" value="Genomic_DNA"/>
</dbReference>
<feature type="transmembrane region" description="Helical" evidence="8">
    <location>
        <begin position="190"/>
        <end position="210"/>
    </location>
</feature>
<feature type="transmembrane region" description="Helical" evidence="8">
    <location>
        <begin position="88"/>
        <end position="106"/>
    </location>
</feature>
<evidence type="ECO:0000256" key="7">
    <source>
        <dbReference type="ARBA" id="ARBA00023136"/>
    </source>
</evidence>
<name>A0A968KWZ7_9SPIO</name>
<evidence type="ECO:0000256" key="6">
    <source>
        <dbReference type="ARBA" id="ARBA00022989"/>
    </source>
</evidence>
<dbReference type="InterPro" id="IPR037294">
    <property type="entry name" value="ABC_BtuC-like"/>
</dbReference>
<dbReference type="Proteomes" id="UP000711995">
    <property type="component" value="Unassembled WGS sequence"/>
</dbReference>
<dbReference type="PANTHER" id="PTHR30472">
    <property type="entry name" value="FERRIC ENTEROBACTIN TRANSPORT SYSTEM PERMEASE PROTEIN"/>
    <property type="match status" value="1"/>
</dbReference>
<dbReference type="InterPro" id="IPR000522">
    <property type="entry name" value="ABC_transptr_permease_BtuC"/>
</dbReference>
<reference evidence="9 10" key="1">
    <citation type="submission" date="2020-03" db="EMBL/GenBank/DDBJ databases">
        <title>Spirochaetal bacteria isolated from arthropods constitute a novel genus Entomospira genus novum within the order Spirochaetales.</title>
        <authorList>
            <person name="Grana-Miraglia L."/>
            <person name="Sikutova S."/>
            <person name="Fingerle V."/>
            <person name="Sing A."/>
            <person name="Castillo-Ramirez S."/>
            <person name="Margos G."/>
            <person name="Rudolf I."/>
        </authorList>
    </citation>
    <scope>NUCLEOTIDE SEQUENCE [LARGE SCALE GENOMIC DNA]</scope>
    <source>
        <strain evidence="9 10">BR193</strain>
    </source>
</reference>
<organism evidence="9 10">
    <name type="scientific">Entomospira entomophila</name>
    <dbReference type="NCBI Taxonomy" id="2719988"/>
    <lineage>
        <taxon>Bacteria</taxon>
        <taxon>Pseudomonadati</taxon>
        <taxon>Spirochaetota</taxon>
        <taxon>Spirochaetia</taxon>
        <taxon>Spirochaetales</taxon>
        <taxon>Spirochaetaceae</taxon>
        <taxon>Entomospira</taxon>
    </lineage>
</organism>
<sequence>MFNPQKGMILLLLVGLMILSLFIGRYPLSVGDIIAILTFQHPSEIKSHLFFQVRLPRILMALLCGAYLAQAGSIYQTAFKNPLVSPDLLGVSSGATIGAIIGIVLLQTSPFSVQVMTFSFGLLAVLLAIMLANSFRIQEDIALVLAGIVISAILNSIIMMLKTIADPHRELALIEFWLMGSLQRSSIEQLGMMVLGVIPLLVLFLMRYQVKLLALGYEQARTLGLYYKHVKVTVILCATLLASITIMHVGVVAWVGLISPHISRLLFGDDYEKNFGSITIIGGIILLAADNMARAMFSVEIPISIITALMGATFLLIILWSRKRYD</sequence>
<feature type="transmembrane region" description="Helical" evidence="8">
    <location>
        <begin position="49"/>
        <end position="68"/>
    </location>
</feature>
<dbReference type="PANTHER" id="PTHR30472:SF70">
    <property type="entry name" value="MOLYBDATE IMPORT SYSTEM PERMEASE PROTEIN MOLB"/>
    <property type="match status" value="1"/>
</dbReference>
<gene>
    <name evidence="9" type="ORF">HCT14_07385</name>
</gene>
<comment type="subcellular location">
    <subcellularLocation>
        <location evidence="1">Cell membrane</location>
        <topology evidence="1">Multi-pass membrane protein</topology>
    </subcellularLocation>
</comment>
<dbReference type="RefSeq" id="WP_167700943.1">
    <property type="nucleotide sequence ID" value="NZ_CP118175.1"/>
</dbReference>
<feature type="transmembrane region" description="Helical" evidence="8">
    <location>
        <begin position="301"/>
        <end position="320"/>
    </location>
</feature>
<dbReference type="GO" id="GO:0022857">
    <property type="term" value="F:transmembrane transporter activity"/>
    <property type="evidence" value="ECO:0007669"/>
    <property type="project" value="InterPro"/>
</dbReference>
<dbReference type="GO" id="GO:0005886">
    <property type="term" value="C:plasma membrane"/>
    <property type="evidence" value="ECO:0007669"/>
    <property type="project" value="UniProtKB-SubCell"/>
</dbReference>
<proteinExistence type="inferred from homology"/>
<dbReference type="CDD" id="cd06550">
    <property type="entry name" value="TM_ABC_iron-siderophores_like"/>
    <property type="match status" value="1"/>
</dbReference>
<comment type="similarity">
    <text evidence="2">Belongs to the binding-protein-dependent transport system permease family. FecCD subfamily.</text>
</comment>
<evidence type="ECO:0000256" key="3">
    <source>
        <dbReference type="ARBA" id="ARBA00022448"/>
    </source>
</evidence>